<accession>X0W7P1</accession>
<evidence type="ECO:0000313" key="1">
    <source>
        <dbReference type="EMBL" id="GAG26944.1"/>
    </source>
</evidence>
<dbReference type="AlphaFoldDB" id="X0W7P1"/>
<organism evidence="1">
    <name type="scientific">marine sediment metagenome</name>
    <dbReference type="NCBI Taxonomy" id="412755"/>
    <lineage>
        <taxon>unclassified sequences</taxon>
        <taxon>metagenomes</taxon>
        <taxon>ecological metagenomes</taxon>
    </lineage>
</organism>
<protein>
    <submittedName>
        <fullName evidence="1">Uncharacterized protein</fullName>
    </submittedName>
</protein>
<name>X0W7P1_9ZZZZ</name>
<feature type="non-terminal residue" evidence="1">
    <location>
        <position position="31"/>
    </location>
</feature>
<reference evidence="1" key="1">
    <citation type="journal article" date="2014" name="Front. Microbiol.">
        <title>High frequency of phylogenetically diverse reductive dehalogenase-homologous genes in deep subseafloor sedimentary metagenomes.</title>
        <authorList>
            <person name="Kawai M."/>
            <person name="Futagami T."/>
            <person name="Toyoda A."/>
            <person name="Takaki Y."/>
            <person name="Nishi S."/>
            <person name="Hori S."/>
            <person name="Arai W."/>
            <person name="Tsubouchi T."/>
            <person name="Morono Y."/>
            <person name="Uchiyama I."/>
            <person name="Ito T."/>
            <person name="Fujiyama A."/>
            <person name="Inagaki F."/>
            <person name="Takami H."/>
        </authorList>
    </citation>
    <scope>NUCLEOTIDE SEQUENCE</scope>
    <source>
        <strain evidence="1">Expedition CK06-06</strain>
    </source>
</reference>
<gene>
    <name evidence="1" type="ORF">S01H1_53849</name>
</gene>
<comment type="caution">
    <text evidence="1">The sequence shown here is derived from an EMBL/GenBank/DDBJ whole genome shotgun (WGS) entry which is preliminary data.</text>
</comment>
<proteinExistence type="predicted"/>
<sequence>MRFGSLVDEAELIILESEVTESGTVRTTEEV</sequence>
<dbReference type="EMBL" id="BARS01034893">
    <property type="protein sequence ID" value="GAG26944.1"/>
    <property type="molecule type" value="Genomic_DNA"/>
</dbReference>